<comment type="caution">
    <text evidence="1">The sequence shown here is derived from an EMBL/GenBank/DDBJ whole genome shotgun (WGS) entry which is preliminary data.</text>
</comment>
<organism evidence="1 2">
    <name type="scientific">Catellatospora citrea</name>
    <dbReference type="NCBI Taxonomy" id="53366"/>
    <lineage>
        <taxon>Bacteria</taxon>
        <taxon>Bacillati</taxon>
        <taxon>Actinomycetota</taxon>
        <taxon>Actinomycetes</taxon>
        <taxon>Micromonosporales</taxon>
        <taxon>Micromonosporaceae</taxon>
        <taxon>Catellatospora</taxon>
    </lineage>
</organism>
<keyword evidence="2" id="KW-1185">Reference proteome</keyword>
<sequence>MLAMRPALFAVIAPFLHDDDASIRLAALAAAILLVEAPELAHHRTEIGERAGIALDGLAATDVDVQDPRDSSYALAAAARRMG</sequence>
<dbReference type="RefSeq" id="WP_120320202.1">
    <property type="nucleotide sequence ID" value="NZ_BONH01000027.1"/>
</dbReference>
<protein>
    <recommendedName>
        <fullName evidence="3">HEAT repeat protein</fullName>
    </recommendedName>
</protein>
<evidence type="ECO:0008006" key="3">
    <source>
        <dbReference type="Google" id="ProtNLM"/>
    </source>
</evidence>
<evidence type="ECO:0000313" key="1">
    <source>
        <dbReference type="EMBL" id="GIG00249.1"/>
    </source>
</evidence>
<proteinExistence type="predicted"/>
<dbReference type="Proteomes" id="UP000659904">
    <property type="component" value="Unassembled WGS sequence"/>
</dbReference>
<dbReference type="EMBL" id="BONH01000027">
    <property type="protein sequence ID" value="GIG00249.1"/>
    <property type="molecule type" value="Genomic_DNA"/>
</dbReference>
<gene>
    <name evidence="1" type="ORF">Cci01nite_53420</name>
</gene>
<name>A0A8J3KN29_9ACTN</name>
<evidence type="ECO:0000313" key="2">
    <source>
        <dbReference type="Proteomes" id="UP000659904"/>
    </source>
</evidence>
<accession>A0A8J3KN29</accession>
<dbReference type="AlphaFoldDB" id="A0A8J3KN29"/>
<reference evidence="1 2" key="1">
    <citation type="submission" date="2021-01" db="EMBL/GenBank/DDBJ databases">
        <title>Whole genome shotgun sequence of Catellatospora citrea NBRC 14495.</title>
        <authorList>
            <person name="Komaki H."/>
            <person name="Tamura T."/>
        </authorList>
    </citation>
    <scope>NUCLEOTIDE SEQUENCE [LARGE SCALE GENOMIC DNA]</scope>
    <source>
        <strain evidence="1 2">NBRC 14495</strain>
    </source>
</reference>